<accession>A0A0P0VX39</accession>
<keyword evidence="2" id="KW-0732">Signal</keyword>
<evidence type="ECO:0000313" key="4">
    <source>
        <dbReference type="Proteomes" id="UP000059680"/>
    </source>
</evidence>
<dbReference type="PaxDb" id="39947-A0A0P0VX39"/>
<dbReference type="EMBL" id="AP014959">
    <property type="protein sequence ID" value="BAS84048.1"/>
    <property type="molecule type" value="Genomic_DNA"/>
</dbReference>
<dbReference type="Gramene" id="Os03t0333050-00">
    <property type="protein sequence ID" value="Os03t0333050-00"/>
    <property type="gene ID" value="Os03g0333050"/>
</dbReference>
<keyword evidence="1" id="KW-0812">Transmembrane</keyword>
<gene>
    <name evidence="3" type="ordered locus">Os03g0333050</name>
    <name evidence="3" type="ORF">OSNPB_030333050</name>
</gene>
<keyword evidence="4" id="KW-1185">Reference proteome</keyword>
<reference evidence="4" key="1">
    <citation type="journal article" date="2005" name="Nature">
        <title>The map-based sequence of the rice genome.</title>
        <authorList>
            <consortium name="International rice genome sequencing project (IRGSP)"/>
            <person name="Matsumoto T."/>
            <person name="Wu J."/>
            <person name="Kanamori H."/>
            <person name="Katayose Y."/>
            <person name="Fujisawa M."/>
            <person name="Namiki N."/>
            <person name="Mizuno H."/>
            <person name="Yamamoto K."/>
            <person name="Antonio B.A."/>
            <person name="Baba T."/>
            <person name="Sakata K."/>
            <person name="Nagamura Y."/>
            <person name="Aoki H."/>
            <person name="Arikawa K."/>
            <person name="Arita K."/>
            <person name="Bito T."/>
            <person name="Chiden Y."/>
            <person name="Fujitsuka N."/>
            <person name="Fukunaka R."/>
            <person name="Hamada M."/>
            <person name="Harada C."/>
            <person name="Hayashi A."/>
            <person name="Hijishita S."/>
            <person name="Honda M."/>
            <person name="Hosokawa S."/>
            <person name="Ichikawa Y."/>
            <person name="Idonuma A."/>
            <person name="Iijima M."/>
            <person name="Ikeda M."/>
            <person name="Ikeno M."/>
            <person name="Ito K."/>
            <person name="Ito S."/>
            <person name="Ito T."/>
            <person name="Ito Y."/>
            <person name="Ito Y."/>
            <person name="Iwabuchi A."/>
            <person name="Kamiya K."/>
            <person name="Karasawa W."/>
            <person name="Kurita K."/>
            <person name="Katagiri S."/>
            <person name="Kikuta A."/>
            <person name="Kobayashi H."/>
            <person name="Kobayashi N."/>
            <person name="Machita K."/>
            <person name="Maehara T."/>
            <person name="Masukawa M."/>
            <person name="Mizubayashi T."/>
            <person name="Mukai Y."/>
            <person name="Nagasaki H."/>
            <person name="Nagata Y."/>
            <person name="Naito S."/>
            <person name="Nakashima M."/>
            <person name="Nakama Y."/>
            <person name="Nakamichi Y."/>
            <person name="Nakamura M."/>
            <person name="Meguro A."/>
            <person name="Negishi M."/>
            <person name="Ohta I."/>
            <person name="Ohta T."/>
            <person name="Okamoto M."/>
            <person name="Ono N."/>
            <person name="Saji S."/>
            <person name="Sakaguchi M."/>
            <person name="Sakai K."/>
            <person name="Shibata M."/>
            <person name="Shimokawa T."/>
            <person name="Song J."/>
            <person name="Takazaki Y."/>
            <person name="Terasawa K."/>
            <person name="Tsugane M."/>
            <person name="Tsuji K."/>
            <person name="Ueda S."/>
            <person name="Waki K."/>
            <person name="Yamagata H."/>
            <person name="Yamamoto M."/>
            <person name="Yamamoto S."/>
            <person name="Yamane H."/>
            <person name="Yoshiki S."/>
            <person name="Yoshihara R."/>
            <person name="Yukawa K."/>
            <person name="Zhong H."/>
            <person name="Yano M."/>
            <person name="Yuan Q."/>
            <person name="Ouyang S."/>
            <person name="Liu J."/>
            <person name="Jones K.M."/>
            <person name="Gansberger K."/>
            <person name="Moffat K."/>
            <person name="Hill J."/>
            <person name="Bera J."/>
            <person name="Fadrosh D."/>
            <person name="Jin S."/>
            <person name="Johri S."/>
            <person name="Kim M."/>
            <person name="Overton L."/>
            <person name="Reardon M."/>
            <person name="Tsitrin T."/>
            <person name="Vuong H."/>
            <person name="Weaver B."/>
            <person name="Ciecko A."/>
            <person name="Tallon L."/>
            <person name="Jackson J."/>
            <person name="Pai G."/>
            <person name="Aken S.V."/>
            <person name="Utterback T."/>
            <person name="Reidmuller S."/>
            <person name="Feldblyum T."/>
            <person name="Hsiao J."/>
            <person name="Zismann V."/>
            <person name="Iobst S."/>
            <person name="de Vazeille A.R."/>
            <person name="Buell C.R."/>
            <person name="Ying K."/>
            <person name="Li Y."/>
            <person name="Lu T."/>
            <person name="Huang Y."/>
            <person name="Zhao Q."/>
            <person name="Feng Q."/>
            <person name="Zhang L."/>
            <person name="Zhu J."/>
            <person name="Weng Q."/>
            <person name="Mu J."/>
            <person name="Lu Y."/>
            <person name="Fan D."/>
            <person name="Liu Y."/>
            <person name="Guan J."/>
            <person name="Zhang Y."/>
            <person name="Yu S."/>
            <person name="Liu X."/>
            <person name="Zhang Y."/>
            <person name="Hong G."/>
            <person name="Han B."/>
            <person name="Choisne N."/>
            <person name="Demange N."/>
            <person name="Orjeda G."/>
            <person name="Samain S."/>
            <person name="Cattolico L."/>
            <person name="Pelletier E."/>
            <person name="Couloux A."/>
            <person name="Segurens B."/>
            <person name="Wincker P."/>
            <person name="D'Hont A."/>
            <person name="Scarpelli C."/>
            <person name="Weissenbach J."/>
            <person name="Salanoubat M."/>
            <person name="Quetier F."/>
            <person name="Yu Y."/>
            <person name="Kim H.R."/>
            <person name="Rambo T."/>
            <person name="Currie J."/>
            <person name="Collura K."/>
            <person name="Luo M."/>
            <person name="Yang T."/>
            <person name="Ammiraju J.S.S."/>
            <person name="Engler F."/>
            <person name="Soderlund C."/>
            <person name="Wing R.A."/>
            <person name="Palmer L.E."/>
            <person name="de la Bastide M."/>
            <person name="Spiegel L."/>
            <person name="Nascimento L."/>
            <person name="Zutavern T."/>
            <person name="O'Shaughnessy A."/>
            <person name="Dike S."/>
            <person name="Dedhia N."/>
            <person name="Preston R."/>
            <person name="Balija V."/>
            <person name="McCombie W.R."/>
            <person name="Chow T."/>
            <person name="Chen H."/>
            <person name="Chung M."/>
            <person name="Chen C."/>
            <person name="Shaw J."/>
            <person name="Wu H."/>
            <person name="Hsiao K."/>
            <person name="Chao Y."/>
            <person name="Chu M."/>
            <person name="Cheng C."/>
            <person name="Hour A."/>
            <person name="Lee P."/>
            <person name="Lin S."/>
            <person name="Lin Y."/>
            <person name="Liou J."/>
            <person name="Liu S."/>
            <person name="Hsing Y."/>
            <person name="Raghuvanshi S."/>
            <person name="Mohanty A."/>
            <person name="Bharti A.K."/>
            <person name="Gaur A."/>
            <person name="Gupta V."/>
            <person name="Kumar D."/>
            <person name="Ravi V."/>
            <person name="Vij S."/>
            <person name="Kapur A."/>
            <person name="Khurana P."/>
            <person name="Khurana P."/>
            <person name="Khurana J.P."/>
            <person name="Tyagi A.K."/>
            <person name="Gaikwad K."/>
            <person name="Singh A."/>
            <person name="Dalal V."/>
            <person name="Srivastava S."/>
            <person name="Dixit A."/>
            <person name="Pal A.K."/>
            <person name="Ghazi I.A."/>
            <person name="Yadav M."/>
            <person name="Pandit A."/>
            <person name="Bhargava A."/>
            <person name="Sureshbabu K."/>
            <person name="Batra K."/>
            <person name="Sharma T.R."/>
            <person name="Mohapatra T."/>
            <person name="Singh N.K."/>
            <person name="Messing J."/>
            <person name="Nelson A.B."/>
            <person name="Fuks G."/>
            <person name="Kavchok S."/>
            <person name="Keizer G."/>
            <person name="Linton E."/>
            <person name="Llaca V."/>
            <person name="Song R."/>
            <person name="Tanyolac B."/>
            <person name="Young S."/>
            <person name="Ho-Il K."/>
            <person name="Hahn J.H."/>
            <person name="Sangsakoo G."/>
            <person name="Vanavichit A."/>
            <person name="de Mattos Luiz.A.T."/>
            <person name="Zimmer P.D."/>
            <person name="Malone G."/>
            <person name="Dellagostin O."/>
            <person name="de Oliveira A.C."/>
            <person name="Bevan M."/>
            <person name="Bancroft I."/>
            <person name="Minx P."/>
            <person name="Cordum H."/>
            <person name="Wilson R."/>
            <person name="Cheng Z."/>
            <person name="Jin W."/>
            <person name="Jiang J."/>
            <person name="Leong S.A."/>
            <person name="Iwama H."/>
            <person name="Gojobori T."/>
            <person name="Itoh T."/>
            <person name="Niimura Y."/>
            <person name="Fujii Y."/>
            <person name="Habara T."/>
            <person name="Sakai H."/>
            <person name="Sato Y."/>
            <person name="Wilson G."/>
            <person name="Kumar K."/>
            <person name="McCouch S."/>
            <person name="Juretic N."/>
            <person name="Hoen D."/>
            <person name="Wright S."/>
            <person name="Bruskiewich R."/>
            <person name="Bureau T."/>
            <person name="Miyao A."/>
            <person name="Hirochika H."/>
            <person name="Nishikawa T."/>
            <person name="Kadowaki K."/>
            <person name="Sugiura M."/>
            <person name="Burr B."/>
            <person name="Sasaki T."/>
        </authorList>
    </citation>
    <scope>NUCLEOTIDE SEQUENCE [LARGE SCALE GENOMIC DNA]</scope>
    <source>
        <strain evidence="4">cv. Nipponbare</strain>
    </source>
</reference>
<feature type="chain" id="PRO_5006056473" evidence="2">
    <location>
        <begin position="24"/>
        <end position="103"/>
    </location>
</feature>
<dbReference type="InParanoid" id="A0A0P0VX39"/>
<evidence type="ECO:0000256" key="1">
    <source>
        <dbReference type="SAM" id="Phobius"/>
    </source>
</evidence>
<organism evidence="3 4">
    <name type="scientific">Oryza sativa subsp. japonica</name>
    <name type="common">Rice</name>
    <dbReference type="NCBI Taxonomy" id="39947"/>
    <lineage>
        <taxon>Eukaryota</taxon>
        <taxon>Viridiplantae</taxon>
        <taxon>Streptophyta</taxon>
        <taxon>Embryophyta</taxon>
        <taxon>Tracheophyta</taxon>
        <taxon>Spermatophyta</taxon>
        <taxon>Magnoliopsida</taxon>
        <taxon>Liliopsida</taxon>
        <taxon>Poales</taxon>
        <taxon>Poaceae</taxon>
        <taxon>BOP clade</taxon>
        <taxon>Oryzoideae</taxon>
        <taxon>Oryzeae</taxon>
        <taxon>Oryzinae</taxon>
        <taxon>Oryza</taxon>
        <taxon>Oryza sativa</taxon>
    </lineage>
</organism>
<feature type="transmembrane region" description="Helical" evidence="1">
    <location>
        <begin position="21"/>
        <end position="41"/>
    </location>
</feature>
<evidence type="ECO:0000313" key="3">
    <source>
        <dbReference type="EMBL" id="BAS84048.1"/>
    </source>
</evidence>
<reference evidence="3 4" key="2">
    <citation type="journal article" date="2013" name="Plant Cell Physiol.">
        <title>Rice Annotation Project Database (RAP-DB): an integrative and interactive database for rice genomics.</title>
        <authorList>
            <person name="Sakai H."/>
            <person name="Lee S.S."/>
            <person name="Tanaka T."/>
            <person name="Numa H."/>
            <person name="Kim J."/>
            <person name="Kawahara Y."/>
            <person name="Wakimoto H."/>
            <person name="Yang C.C."/>
            <person name="Iwamoto M."/>
            <person name="Abe T."/>
            <person name="Yamada Y."/>
            <person name="Muto A."/>
            <person name="Inokuchi H."/>
            <person name="Ikemura T."/>
            <person name="Matsumoto T."/>
            <person name="Sasaki T."/>
            <person name="Itoh T."/>
        </authorList>
    </citation>
    <scope>NUCLEOTIDE SEQUENCE [LARGE SCALE GENOMIC DNA]</scope>
    <source>
        <strain evidence="4">cv. Nipponbare</strain>
    </source>
</reference>
<reference evidence="3 4" key="3">
    <citation type="journal article" date="2013" name="Rice">
        <title>Improvement of the Oryza sativa Nipponbare reference genome using next generation sequence and optical map data.</title>
        <authorList>
            <person name="Kawahara Y."/>
            <person name="de la Bastide M."/>
            <person name="Hamilton J.P."/>
            <person name="Kanamori H."/>
            <person name="McCombie W.R."/>
            <person name="Ouyang S."/>
            <person name="Schwartz D.C."/>
            <person name="Tanaka T."/>
            <person name="Wu J."/>
            <person name="Zhou S."/>
            <person name="Childs K.L."/>
            <person name="Davidson R.M."/>
            <person name="Lin H."/>
            <person name="Quesada-Ocampo L."/>
            <person name="Vaillancourt B."/>
            <person name="Sakai H."/>
            <person name="Lee S.S."/>
            <person name="Kim J."/>
            <person name="Numa H."/>
            <person name="Itoh T."/>
            <person name="Buell C.R."/>
            <person name="Matsumoto T."/>
        </authorList>
    </citation>
    <scope>NUCLEOTIDE SEQUENCE [LARGE SCALE GENOMIC DNA]</scope>
    <source>
        <strain evidence="4">cv. Nipponbare</strain>
    </source>
</reference>
<sequence length="103" mass="11344">MICLSIWLMILVLRSFLSNSGHCIISISAIMMVIRGCLMIVGPNGSLCSAGRYITSVLPLVPLLLLVPLLFSIHLRLQTQALTILYLPTNTTKDINLQPHLTD</sequence>
<feature type="signal peptide" evidence="2">
    <location>
        <begin position="1"/>
        <end position="23"/>
    </location>
</feature>
<feature type="transmembrane region" description="Helical" evidence="1">
    <location>
        <begin position="53"/>
        <end position="73"/>
    </location>
</feature>
<name>A0A0P0VX39_ORYSJ</name>
<evidence type="ECO:0000256" key="2">
    <source>
        <dbReference type="SAM" id="SignalP"/>
    </source>
</evidence>
<dbReference type="AlphaFoldDB" id="A0A0P0VX39"/>
<dbReference type="Proteomes" id="UP000059680">
    <property type="component" value="Chromosome 3"/>
</dbReference>
<keyword evidence="1" id="KW-0472">Membrane</keyword>
<protein>
    <submittedName>
        <fullName evidence="3">Os03g0333050 protein</fullName>
    </submittedName>
</protein>
<proteinExistence type="predicted"/>
<keyword evidence="1" id="KW-1133">Transmembrane helix</keyword>